<keyword evidence="2 4" id="KW-0378">Hydrolase</keyword>
<dbReference type="InterPro" id="IPR051795">
    <property type="entry name" value="Glycosyl_Hydrlase_43"/>
</dbReference>
<dbReference type="InterPro" id="IPR023296">
    <property type="entry name" value="Glyco_hydro_beta-prop_sf"/>
</dbReference>
<protein>
    <submittedName>
        <fullName evidence="6">Glycoside hydrolase family 43 protein</fullName>
    </submittedName>
</protein>
<name>A0ABP7N000_9MICO</name>
<dbReference type="EMBL" id="BAABCP010000001">
    <property type="protein sequence ID" value="GAA3933700.1"/>
    <property type="molecule type" value="Genomic_DNA"/>
</dbReference>
<proteinExistence type="inferred from homology"/>
<dbReference type="InterPro" id="IPR006710">
    <property type="entry name" value="Glyco_hydro_43"/>
</dbReference>
<dbReference type="Gene3D" id="2.115.10.20">
    <property type="entry name" value="Glycosyl hydrolase domain, family 43"/>
    <property type="match status" value="1"/>
</dbReference>
<keyword evidence="7" id="KW-1185">Reference proteome</keyword>
<evidence type="ECO:0000256" key="1">
    <source>
        <dbReference type="ARBA" id="ARBA00009865"/>
    </source>
</evidence>
<evidence type="ECO:0000259" key="5">
    <source>
        <dbReference type="Pfam" id="PF17851"/>
    </source>
</evidence>
<keyword evidence="3 4" id="KW-0326">Glycosidase</keyword>
<dbReference type="PANTHER" id="PTHR42812:SF5">
    <property type="entry name" value="ENDO-ARABINASE"/>
    <property type="match status" value="1"/>
</dbReference>
<evidence type="ECO:0000313" key="6">
    <source>
        <dbReference type="EMBL" id="GAA3933700.1"/>
    </source>
</evidence>
<evidence type="ECO:0000256" key="2">
    <source>
        <dbReference type="ARBA" id="ARBA00022801"/>
    </source>
</evidence>
<dbReference type="InterPro" id="IPR013320">
    <property type="entry name" value="ConA-like_dom_sf"/>
</dbReference>
<dbReference type="InterPro" id="IPR041542">
    <property type="entry name" value="GH43_C2"/>
</dbReference>
<dbReference type="Pfam" id="PF04616">
    <property type="entry name" value="Glyco_hydro_43"/>
    <property type="match status" value="1"/>
</dbReference>
<comment type="similarity">
    <text evidence="1 4">Belongs to the glycosyl hydrolase 43 family.</text>
</comment>
<comment type="caution">
    <text evidence="6">The sequence shown here is derived from an EMBL/GenBank/DDBJ whole genome shotgun (WGS) entry which is preliminary data.</text>
</comment>
<dbReference type="RefSeq" id="WP_344818453.1">
    <property type="nucleotide sequence ID" value="NZ_BAABCP010000001.1"/>
</dbReference>
<evidence type="ECO:0000313" key="7">
    <source>
        <dbReference type="Proteomes" id="UP001501591"/>
    </source>
</evidence>
<dbReference type="CDD" id="cd18617">
    <property type="entry name" value="GH43_XynB-like"/>
    <property type="match status" value="1"/>
</dbReference>
<feature type="domain" description="Beta-xylosidase C-terminal Concanavalin A-like" evidence="5">
    <location>
        <begin position="331"/>
        <end position="489"/>
    </location>
</feature>
<sequence>MPNPEPFLPGFHPDPSICRVGDTFYVVTSTFAYHPGLPIHRSRDLREWELIGHVLEGDAWPDMSDLDLSDGAWAPTIREHDGVFYVVFALARGRRGSVTYVCTTTDPGGSWSIAPIPDADGIDPSLFFDEDGRAWFTAARDATAPGATGPAEIWMREFDIDGLRLAGPTHILWHGALTGQWLEAPHIYRRATGYYLIGAEGGTERNHAVTGARASSITGPYRTDPRSPLLTHRHLRPDAPLQNVGHADLVTDADGAAWAVVLGVRPTDGHHTLGRESFLVPVEWTTDGPVFAHGSGVLTASHPAVVGPHADDWLSIRGPVDAVVDGAHVEIAPDPRGFADAGTPAFLGRRQDGHVFAFGVTVDPTAAPDVDTGIVAFQNPEHHVAVRLTGSASARMLEIAQRSAGVERVLAAEPVGGDGREPLRLVIEGDEAGYRFGRMREGRFIELAQVPASALSTETAGGFVGVVLGLFARGAEGRAPVHFDDVEYRRTAARVAPVI</sequence>
<accession>A0ABP7N000</accession>
<organism evidence="6 7">
    <name type="scientific">Microbacterium soli</name>
    <dbReference type="NCBI Taxonomy" id="446075"/>
    <lineage>
        <taxon>Bacteria</taxon>
        <taxon>Bacillati</taxon>
        <taxon>Actinomycetota</taxon>
        <taxon>Actinomycetes</taxon>
        <taxon>Micrococcales</taxon>
        <taxon>Microbacteriaceae</taxon>
        <taxon>Microbacterium</taxon>
    </lineage>
</organism>
<dbReference type="Proteomes" id="UP001501591">
    <property type="component" value="Unassembled WGS sequence"/>
</dbReference>
<reference evidence="7" key="1">
    <citation type="journal article" date="2019" name="Int. J. Syst. Evol. Microbiol.">
        <title>The Global Catalogue of Microorganisms (GCM) 10K type strain sequencing project: providing services to taxonomists for standard genome sequencing and annotation.</title>
        <authorList>
            <consortium name="The Broad Institute Genomics Platform"/>
            <consortium name="The Broad Institute Genome Sequencing Center for Infectious Disease"/>
            <person name="Wu L."/>
            <person name="Ma J."/>
        </authorList>
    </citation>
    <scope>NUCLEOTIDE SEQUENCE [LARGE SCALE GENOMIC DNA]</scope>
    <source>
        <strain evidence="7">JCM 17024</strain>
    </source>
</reference>
<gene>
    <name evidence="6" type="ORF">GCM10022383_10290</name>
</gene>
<dbReference type="Pfam" id="PF17851">
    <property type="entry name" value="GH43_C2"/>
    <property type="match status" value="1"/>
</dbReference>
<dbReference type="SUPFAM" id="SSF49899">
    <property type="entry name" value="Concanavalin A-like lectins/glucanases"/>
    <property type="match status" value="1"/>
</dbReference>
<evidence type="ECO:0000256" key="4">
    <source>
        <dbReference type="RuleBase" id="RU361187"/>
    </source>
</evidence>
<dbReference type="Gene3D" id="2.60.120.200">
    <property type="match status" value="1"/>
</dbReference>
<dbReference type="SUPFAM" id="SSF75005">
    <property type="entry name" value="Arabinanase/levansucrase/invertase"/>
    <property type="match status" value="1"/>
</dbReference>
<dbReference type="GO" id="GO:0016787">
    <property type="term" value="F:hydrolase activity"/>
    <property type="evidence" value="ECO:0007669"/>
    <property type="project" value="UniProtKB-KW"/>
</dbReference>
<dbReference type="PANTHER" id="PTHR42812">
    <property type="entry name" value="BETA-XYLOSIDASE"/>
    <property type="match status" value="1"/>
</dbReference>
<evidence type="ECO:0000256" key="3">
    <source>
        <dbReference type="ARBA" id="ARBA00023295"/>
    </source>
</evidence>